<dbReference type="EMBL" id="JABXXP010000542">
    <property type="protein sequence ID" value="NVN12690.1"/>
    <property type="molecule type" value="Genomic_DNA"/>
</dbReference>
<evidence type="ECO:0000259" key="5">
    <source>
        <dbReference type="Pfam" id="PF16875"/>
    </source>
</evidence>
<keyword evidence="3" id="KW-0378">Hydrolase</keyword>
<comment type="caution">
    <text evidence="6">The sequence shown here is derived from an EMBL/GenBank/DDBJ whole genome shotgun (WGS) entry which is preliminary data.</text>
</comment>
<dbReference type="CDD" id="cd14791">
    <property type="entry name" value="GH36"/>
    <property type="match status" value="1"/>
</dbReference>
<dbReference type="GO" id="GO:0004557">
    <property type="term" value="F:alpha-galactosidase activity"/>
    <property type="evidence" value="ECO:0007669"/>
    <property type="project" value="UniProtKB-EC"/>
</dbReference>
<evidence type="ECO:0000256" key="4">
    <source>
        <dbReference type="ARBA" id="ARBA00023295"/>
    </source>
</evidence>
<dbReference type="AlphaFoldDB" id="A0A7Y7IZJ4"/>
<accession>A0A7Y7IZJ4</accession>
<feature type="non-terminal residue" evidence="6">
    <location>
        <position position="650"/>
    </location>
</feature>
<dbReference type="InterPro" id="IPR050985">
    <property type="entry name" value="Alpha-glycosidase_related"/>
</dbReference>
<dbReference type="Pfam" id="PF16875">
    <property type="entry name" value="Glyco_hydro_36N"/>
    <property type="match status" value="1"/>
</dbReference>
<evidence type="ECO:0000256" key="2">
    <source>
        <dbReference type="ARBA" id="ARBA00012755"/>
    </source>
</evidence>
<sequence>LPTGMLRLDGTGMTLLLIRRATGLPEIAYWGGRLPDHLDAAALYAVRSPDTPDNGPDQWQPTITLLDTIGAWNFDLPGLVAARPDGRDWTALFQVDAIRQTPDELVIDASDALSAIGLRITLRCADDVLAASMRLSNRGDAPLLVERLVSGTFLLPAEIAALGVLHGAWAHEFAIAPMSLAEGGIVIESRRNRTHDHFPGIVAGLPATSRNAGPAWAAQLGWSGGHRLCAERMEDGRIRLTVGEYLHPGEGTLEPGAGLDTPTVYATYSADGFAGCARAFHAYARRHLLRWPTGQMKPRPVLLNSWEANQFDLAEDRLRQQIDIAARLGVERFVLDDGWFGARRNDRAGLGDWTPALALFPQGLWPLSDYVHARGMEFGLWFEPEMVNPDSDLYRAHPDWVLQVRGRPLLTSRNQLVLDISRPDVAGYLLRVISEQVVDARIDYIKWDFNRDLLAAADEGGRPAYRRQVLALYALWDKLHAVHSALEIESCASGGGRADWGALGHVQRVWTSDNTSAPDRLLIQDGAWHFLPPEITGCHISASPNWLDHRATSIDFRAAVALFGHLGLELDPTRLSTDEQDRLAAWIALHKRLRPVLHHGQIQFGEATPHRIVRGVTTPDGGTGIYLVAQRDWPPARMPSPVLLPGLSSD</sequence>
<evidence type="ECO:0000313" key="7">
    <source>
        <dbReference type="Proteomes" id="UP000534870"/>
    </source>
</evidence>
<evidence type="ECO:0000313" key="6">
    <source>
        <dbReference type="EMBL" id="NVN12690.1"/>
    </source>
</evidence>
<dbReference type="PANTHER" id="PTHR43053">
    <property type="entry name" value="GLYCOSIDASE FAMILY 31"/>
    <property type="match status" value="1"/>
</dbReference>
<dbReference type="PANTHER" id="PTHR43053:SF3">
    <property type="entry name" value="ALPHA-GALACTOSIDASE C-RELATED"/>
    <property type="match status" value="1"/>
</dbReference>
<dbReference type="SUPFAM" id="SSF51445">
    <property type="entry name" value="(Trans)glycosidases"/>
    <property type="match status" value="1"/>
</dbReference>
<dbReference type="Proteomes" id="UP000534870">
    <property type="component" value="Unassembled WGS sequence"/>
</dbReference>
<feature type="non-terminal residue" evidence="6">
    <location>
        <position position="1"/>
    </location>
</feature>
<gene>
    <name evidence="6" type="ORF">HUK84_16425</name>
</gene>
<dbReference type="InterPro" id="IPR000111">
    <property type="entry name" value="Glyco_hydro_27/36_CS"/>
</dbReference>
<evidence type="ECO:0000256" key="1">
    <source>
        <dbReference type="ARBA" id="ARBA00001255"/>
    </source>
</evidence>
<comment type="catalytic activity">
    <reaction evidence="1">
        <text>Hydrolysis of terminal, non-reducing alpha-D-galactose residues in alpha-D-galactosides, including galactose oligosaccharides, galactomannans and galactolipids.</text>
        <dbReference type="EC" id="3.2.1.22"/>
    </reaction>
</comment>
<dbReference type="RefSeq" id="WP_176641237.1">
    <property type="nucleotide sequence ID" value="NZ_JABXXP010000542.1"/>
</dbReference>
<dbReference type="Gene3D" id="2.70.98.60">
    <property type="entry name" value="alpha-galactosidase from lactobacil brevis"/>
    <property type="match status" value="1"/>
</dbReference>
<reference evidence="6 7" key="1">
    <citation type="submission" date="2020-06" db="EMBL/GenBank/DDBJ databases">
        <title>Description of novel acetic acid bacteria.</title>
        <authorList>
            <person name="Sombolestani A."/>
        </authorList>
    </citation>
    <scope>NUCLEOTIDE SEQUENCE [LARGE SCALE GENOMIC DNA]</scope>
    <source>
        <strain evidence="6 7">LMG 31431</strain>
    </source>
</reference>
<dbReference type="FunFam" id="3.20.20.70:FF:000118">
    <property type="entry name" value="Alpha-galactosidase"/>
    <property type="match status" value="1"/>
</dbReference>
<dbReference type="InterPro" id="IPR017853">
    <property type="entry name" value="GH"/>
</dbReference>
<evidence type="ECO:0000256" key="3">
    <source>
        <dbReference type="ARBA" id="ARBA00022801"/>
    </source>
</evidence>
<dbReference type="InterPro" id="IPR031704">
    <property type="entry name" value="Glyco_hydro_36_N"/>
</dbReference>
<dbReference type="PROSITE" id="PS00512">
    <property type="entry name" value="ALPHA_GALACTOSIDASE"/>
    <property type="match status" value="1"/>
</dbReference>
<feature type="domain" description="Glycosyl hydrolase family 36 N-terminal" evidence="5">
    <location>
        <begin position="23"/>
        <end position="243"/>
    </location>
</feature>
<dbReference type="Gene3D" id="3.20.20.70">
    <property type="entry name" value="Aldolase class I"/>
    <property type="match status" value="1"/>
</dbReference>
<protein>
    <recommendedName>
        <fullName evidence="2">alpha-galactosidase</fullName>
        <ecNumber evidence="2">3.2.1.22</ecNumber>
    </recommendedName>
</protein>
<dbReference type="InterPro" id="IPR002252">
    <property type="entry name" value="Glyco_hydro_36"/>
</dbReference>
<keyword evidence="4" id="KW-0326">Glycosidase</keyword>
<proteinExistence type="predicted"/>
<name>A0A7Y7IZJ4_9PROT</name>
<dbReference type="PRINTS" id="PR00743">
    <property type="entry name" value="GLHYDRLASE36"/>
</dbReference>
<organism evidence="6 7">
    <name type="scientific">Nguyenibacter vanlangensis</name>
    <dbReference type="NCBI Taxonomy" id="1216886"/>
    <lineage>
        <taxon>Bacteria</taxon>
        <taxon>Pseudomonadati</taxon>
        <taxon>Pseudomonadota</taxon>
        <taxon>Alphaproteobacteria</taxon>
        <taxon>Acetobacterales</taxon>
        <taxon>Acetobacteraceae</taxon>
        <taxon>Nguyenibacter</taxon>
    </lineage>
</organism>
<dbReference type="InterPro" id="IPR038417">
    <property type="entry name" value="Alpga-gal_N_sf"/>
</dbReference>
<dbReference type="GO" id="GO:0016052">
    <property type="term" value="P:carbohydrate catabolic process"/>
    <property type="evidence" value="ECO:0007669"/>
    <property type="project" value="InterPro"/>
</dbReference>
<dbReference type="EC" id="3.2.1.22" evidence="2"/>
<dbReference type="Pfam" id="PF02065">
    <property type="entry name" value="Melibiase"/>
    <property type="match status" value="1"/>
</dbReference>
<dbReference type="InterPro" id="IPR013785">
    <property type="entry name" value="Aldolase_TIM"/>
</dbReference>